<evidence type="ECO:0000313" key="3">
    <source>
        <dbReference type="Proteomes" id="UP001597145"/>
    </source>
</evidence>
<name>A0ABW4FIF3_9PSEU</name>
<dbReference type="Gene3D" id="3.40.710.10">
    <property type="entry name" value="DD-peptidase/beta-lactamase superfamily"/>
    <property type="match status" value="1"/>
</dbReference>
<organism evidence="2 3">
    <name type="scientific">Pseudonocardia aurantiaca</name>
    <dbReference type="NCBI Taxonomy" id="75290"/>
    <lineage>
        <taxon>Bacteria</taxon>
        <taxon>Bacillati</taxon>
        <taxon>Actinomycetota</taxon>
        <taxon>Actinomycetes</taxon>
        <taxon>Pseudonocardiales</taxon>
        <taxon>Pseudonocardiaceae</taxon>
        <taxon>Pseudonocardia</taxon>
    </lineage>
</organism>
<dbReference type="InterPro" id="IPR052907">
    <property type="entry name" value="Beta-lactamase/esterase"/>
</dbReference>
<evidence type="ECO:0000259" key="1">
    <source>
        <dbReference type="Pfam" id="PF00144"/>
    </source>
</evidence>
<comment type="caution">
    <text evidence="2">The sequence shown here is derived from an EMBL/GenBank/DDBJ whole genome shotgun (WGS) entry which is preliminary data.</text>
</comment>
<sequence length="374" mass="38877">MSDMQRDVQAVLDELVGSGAERGMQAAVYRDGEQLVDVVAGVADPATGRPMTSDTPVFVTSTGKGVAATVVHVLAERGALDYDTPIADLWPEFAAHGKQGATVAHALTHSVGVPGLPVELTADAFLDWDAMCALIADAHPWWEPGTATGYHAQTFGWLVGEIVRRATGKRISEVLRDEVAGPLGVADELFFGVPAAEIPRVARLEDPAPPEGWEDSGEGFEIPAPAGAQEGWVWAPPAAMPDAAYGNREDILATDIPAGSTGTARALARMYAALLTEVDGVRLITPERLRTVTAPAVSGTDAVLYFPVTRSLGFGVGGQGSFSGATVFGMPGSGGTAAFADTATGLSIAVTKNRNSFGEYTSYDAVCAAVLKHV</sequence>
<dbReference type="Proteomes" id="UP001597145">
    <property type="component" value="Unassembled WGS sequence"/>
</dbReference>
<dbReference type="EMBL" id="JBHUCP010000005">
    <property type="protein sequence ID" value="MFD1529531.1"/>
    <property type="molecule type" value="Genomic_DNA"/>
</dbReference>
<keyword evidence="3" id="KW-1185">Reference proteome</keyword>
<dbReference type="Pfam" id="PF00144">
    <property type="entry name" value="Beta-lactamase"/>
    <property type="match status" value="1"/>
</dbReference>
<evidence type="ECO:0000313" key="2">
    <source>
        <dbReference type="EMBL" id="MFD1529531.1"/>
    </source>
</evidence>
<dbReference type="GO" id="GO:0016787">
    <property type="term" value="F:hydrolase activity"/>
    <property type="evidence" value="ECO:0007669"/>
    <property type="project" value="UniProtKB-KW"/>
</dbReference>
<gene>
    <name evidence="2" type="ORF">ACFSCY_08755</name>
</gene>
<proteinExistence type="predicted"/>
<protein>
    <submittedName>
        <fullName evidence="2">Serine hydrolase domain-containing protein</fullName>
    </submittedName>
</protein>
<dbReference type="RefSeq" id="WP_343984200.1">
    <property type="nucleotide sequence ID" value="NZ_BAAAJG010000020.1"/>
</dbReference>
<accession>A0ABW4FIF3</accession>
<dbReference type="InterPro" id="IPR012338">
    <property type="entry name" value="Beta-lactam/transpept-like"/>
</dbReference>
<dbReference type="PANTHER" id="PTHR43319">
    <property type="entry name" value="BETA-LACTAMASE-RELATED"/>
    <property type="match status" value="1"/>
</dbReference>
<reference evidence="3" key="1">
    <citation type="journal article" date="2019" name="Int. J. Syst. Evol. Microbiol.">
        <title>The Global Catalogue of Microorganisms (GCM) 10K type strain sequencing project: providing services to taxonomists for standard genome sequencing and annotation.</title>
        <authorList>
            <consortium name="The Broad Institute Genomics Platform"/>
            <consortium name="The Broad Institute Genome Sequencing Center for Infectious Disease"/>
            <person name="Wu L."/>
            <person name="Ma J."/>
        </authorList>
    </citation>
    <scope>NUCLEOTIDE SEQUENCE [LARGE SCALE GENOMIC DNA]</scope>
    <source>
        <strain evidence="3">JCM 12165</strain>
    </source>
</reference>
<keyword evidence="2" id="KW-0378">Hydrolase</keyword>
<dbReference type="PANTHER" id="PTHR43319:SF3">
    <property type="entry name" value="BETA-LACTAMASE-RELATED DOMAIN-CONTAINING PROTEIN"/>
    <property type="match status" value="1"/>
</dbReference>
<dbReference type="InterPro" id="IPR001466">
    <property type="entry name" value="Beta-lactam-related"/>
</dbReference>
<dbReference type="SUPFAM" id="SSF56601">
    <property type="entry name" value="beta-lactamase/transpeptidase-like"/>
    <property type="match status" value="1"/>
</dbReference>
<feature type="domain" description="Beta-lactamase-related" evidence="1">
    <location>
        <begin position="9"/>
        <end position="361"/>
    </location>
</feature>